<gene>
    <name evidence="1" type="ORF">JX265_012421</name>
</gene>
<evidence type="ECO:0008006" key="3">
    <source>
        <dbReference type="Google" id="ProtNLM"/>
    </source>
</evidence>
<keyword evidence="2" id="KW-1185">Reference proteome</keyword>
<dbReference type="GO" id="GO:0008080">
    <property type="term" value="F:N-acetyltransferase activity"/>
    <property type="evidence" value="ECO:0007669"/>
    <property type="project" value="TreeGrafter"/>
</dbReference>
<reference evidence="1" key="1">
    <citation type="submission" date="2021-03" db="EMBL/GenBank/DDBJ databases">
        <title>Revisited historic fungal species revealed as producer of novel bioactive compounds through whole genome sequencing and comparative genomics.</title>
        <authorList>
            <person name="Vignolle G.A."/>
            <person name="Hochenegger N."/>
            <person name="Mach R.L."/>
            <person name="Mach-Aigner A.R."/>
            <person name="Javad Rahimi M."/>
            <person name="Salim K.A."/>
            <person name="Chan C.M."/>
            <person name="Lim L.B.L."/>
            <person name="Cai F."/>
            <person name="Druzhinina I.S."/>
            <person name="U'Ren J.M."/>
            <person name="Derntl C."/>
        </authorList>
    </citation>
    <scope>NUCLEOTIDE SEQUENCE</scope>
    <source>
        <strain evidence="1">TUCIM 5799</strain>
    </source>
</reference>
<accession>A0A9P9WA92</accession>
<dbReference type="Proteomes" id="UP000829685">
    <property type="component" value="Unassembled WGS sequence"/>
</dbReference>
<dbReference type="EMBL" id="JAFIMR010000053">
    <property type="protein sequence ID" value="KAI1854387.1"/>
    <property type="molecule type" value="Genomic_DNA"/>
</dbReference>
<dbReference type="InterPro" id="IPR023213">
    <property type="entry name" value="CAT-like_dom_sf"/>
</dbReference>
<dbReference type="AlphaFoldDB" id="A0A9P9WA92"/>
<name>A0A9P9WA92_9PEZI</name>
<dbReference type="PANTHER" id="PTHR28037">
    <property type="entry name" value="ALCOHOL O-ACETYLTRANSFERASE 1-RELATED"/>
    <property type="match status" value="1"/>
</dbReference>
<dbReference type="Gene3D" id="3.30.559.10">
    <property type="entry name" value="Chloramphenicol acetyltransferase-like domain"/>
    <property type="match status" value="1"/>
</dbReference>
<dbReference type="PANTHER" id="PTHR28037:SF1">
    <property type="entry name" value="ALCOHOL O-ACETYLTRANSFERASE 1-RELATED"/>
    <property type="match status" value="1"/>
</dbReference>
<evidence type="ECO:0000313" key="1">
    <source>
        <dbReference type="EMBL" id="KAI1854387.1"/>
    </source>
</evidence>
<proteinExistence type="predicted"/>
<evidence type="ECO:0000313" key="2">
    <source>
        <dbReference type="Proteomes" id="UP000829685"/>
    </source>
</evidence>
<comment type="caution">
    <text evidence="1">The sequence shown here is derived from an EMBL/GenBank/DDBJ whole genome shotgun (WGS) entry which is preliminary data.</text>
</comment>
<organism evidence="1 2">
    <name type="scientific">Neoarthrinium moseri</name>
    <dbReference type="NCBI Taxonomy" id="1658444"/>
    <lineage>
        <taxon>Eukaryota</taxon>
        <taxon>Fungi</taxon>
        <taxon>Dikarya</taxon>
        <taxon>Ascomycota</taxon>
        <taxon>Pezizomycotina</taxon>
        <taxon>Sordariomycetes</taxon>
        <taxon>Xylariomycetidae</taxon>
        <taxon>Amphisphaeriales</taxon>
        <taxon>Apiosporaceae</taxon>
        <taxon>Neoarthrinium</taxon>
    </lineage>
</organism>
<dbReference type="InterPro" id="IPR052058">
    <property type="entry name" value="Alcohol_O-acetyltransferase"/>
</dbReference>
<sequence>MVDKTGPNEQRTISREHCGFYNAVVIGAIYEFSGSGIDVRSSRSFYGAVKRCVDKYPSLSVVVRDMHTDAAFFERVARINLEEHICIVGEDDVKTLATTDSDDDDLKKIEALLPSVQDRPWPTSPPPWRVIVLPLSSPELPNSEQRRCFVAFSFSHALGDGISALAFHRTFKDGIFDQVDEDCSALEITLADYPAPFDTAKNLPISWGFLLGPFLAVLLPKFVSDLLGERATTSAVGAKTWTGTKMFFDPKSFRSCIRLIDIQHPEVENMLRVARTNGARLTATIHQSIVRALSRAIPRREAANFVSGTAVNMRRAVGVSDDEMGFFVNACFESHDRDDAWASPWNERTWASARSLTEKLAECAVTLEDQPVGLLRYIPSIRSWTAAKIGKERDSSYQVSNLGAFEAAAPCNPSRAGRCDITKMVFSRSADATSAPLEFSVVSVKGGSMVISVGWQPGAIGIPVESEPAFVEGLVAFLVEDLQNINAK</sequence>
<dbReference type="Pfam" id="PF07247">
    <property type="entry name" value="AATase"/>
    <property type="match status" value="1"/>
</dbReference>
<protein>
    <recommendedName>
        <fullName evidence="3">Alcohol acetyltransferase</fullName>
    </recommendedName>
</protein>
<dbReference type="InterPro" id="IPR010828">
    <property type="entry name" value="Atf2/Sli1-like"/>
</dbReference>